<gene>
    <name evidence="1" type="ORF">KL86DYS2_11022</name>
</gene>
<proteinExistence type="predicted"/>
<sequence length="357" mass="40841">MALEIDDIYTEIQTRLNTNLALVIGTGCSMSIHSDFGMWALESYLDRVIPDLIKEDPQAITDWNNVKNKRKTGCDFENALNEVKSEFLLNLIIKQTGWHVTNVSLGALKNIHNGEIPIKSLFSKLKHLLSSSHPLLDIITPNYDLIIENALSQCGIPYTDGFHGGYSKKFNWNETKLSFIRVLENNTAKGNKQKKVYPIPIPFVKLHKVHGSLNYFIQEEDVIRIDSLSYFPDIDYLERFIITPGESKHKRIVQNRSFYAEMDKTIEDVNTFFFIGYGFNDIDIDKKICDDIISKKKKAIIVTKELTSEKGLSLYNNPDNIIIIDNNKGGAKISYNNDSVDINIPIWQIDKFTQEIL</sequence>
<name>A0A212J9E6_9BACT</name>
<dbReference type="AlphaFoldDB" id="A0A212J9E6"/>
<accession>A0A212J9E6</accession>
<evidence type="ECO:0000313" key="1">
    <source>
        <dbReference type="EMBL" id="SBV96050.1"/>
    </source>
</evidence>
<protein>
    <submittedName>
        <fullName evidence="1">Uncharacterized protein</fullName>
    </submittedName>
</protein>
<organism evidence="1">
    <name type="scientific">uncultured Dysgonomonas sp</name>
    <dbReference type="NCBI Taxonomy" id="206096"/>
    <lineage>
        <taxon>Bacteria</taxon>
        <taxon>Pseudomonadati</taxon>
        <taxon>Bacteroidota</taxon>
        <taxon>Bacteroidia</taxon>
        <taxon>Bacteroidales</taxon>
        <taxon>Dysgonomonadaceae</taxon>
        <taxon>Dysgonomonas</taxon>
        <taxon>environmental samples</taxon>
    </lineage>
</organism>
<dbReference type="RefSeq" id="WP_296947797.1">
    <property type="nucleotide sequence ID" value="NZ_LT599021.1"/>
</dbReference>
<dbReference type="Pfam" id="PF13289">
    <property type="entry name" value="SIR2_2"/>
    <property type="match status" value="1"/>
</dbReference>
<dbReference type="EMBL" id="FLUL01000001">
    <property type="protein sequence ID" value="SBV96050.1"/>
    <property type="molecule type" value="Genomic_DNA"/>
</dbReference>
<reference evidence="1" key="1">
    <citation type="submission" date="2016-04" db="EMBL/GenBank/DDBJ databases">
        <authorList>
            <person name="Evans L.H."/>
            <person name="Alamgir A."/>
            <person name="Owens N."/>
            <person name="Weber N.D."/>
            <person name="Virtaneva K."/>
            <person name="Barbian K."/>
            <person name="Babar A."/>
            <person name="Rosenke K."/>
        </authorList>
    </citation>
    <scope>NUCLEOTIDE SEQUENCE</scope>
    <source>
        <strain evidence="1">86-2</strain>
    </source>
</reference>